<protein>
    <submittedName>
        <fullName evidence="4">TetR/AcrR family transcriptional regulator</fullName>
    </submittedName>
</protein>
<organism evidence="4 5">
    <name type="scientific">Sellimonas intestinalis</name>
    <dbReference type="NCBI Taxonomy" id="1653434"/>
    <lineage>
        <taxon>Bacteria</taxon>
        <taxon>Bacillati</taxon>
        <taxon>Bacillota</taxon>
        <taxon>Clostridia</taxon>
        <taxon>Lachnospirales</taxon>
        <taxon>Lachnospiraceae</taxon>
        <taxon>Sellimonas</taxon>
    </lineage>
</organism>
<dbReference type="InterPro" id="IPR001647">
    <property type="entry name" value="HTH_TetR"/>
</dbReference>
<dbReference type="PANTHER" id="PTHR43479">
    <property type="entry name" value="ACREF/ENVCD OPERON REPRESSOR-RELATED"/>
    <property type="match status" value="1"/>
</dbReference>
<sequence length="203" mass="24210">MNEKFYCLPEEKQQRIINAGFQVFSDTSYRRAPVSDVAKAAGISKALLFHYFKNKKEFYLFLWGKAVETGTRILNEKELLSQQDFFAKFEIGMKRKLRIIRDYPHLAGFILRAVQEPEEEIHMAIQDKMKKLVDDYCMPIIGNVEKERFLPDLDFDMMYREMYWACEGYLNTIMQSGHIDLKQAEDGFQKLLDFWKQVYLRRE</sequence>
<dbReference type="InterPro" id="IPR036271">
    <property type="entry name" value="Tet_transcr_reg_TetR-rel_C_sf"/>
</dbReference>
<dbReference type="InterPro" id="IPR009057">
    <property type="entry name" value="Homeodomain-like_sf"/>
</dbReference>
<evidence type="ECO:0000256" key="2">
    <source>
        <dbReference type="PROSITE-ProRule" id="PRU00335"/>
    </source>
</evidence>
<keyword evidence="5" id="KW-1185">Reference proteome</keyword>
<dbReference type="RefSeq" id="WP_048621224.1">
    <property type="nucleotide sequence ID" value="NZ_BAABYU010000001.1"/>
</dbReference>
<dbReference type="PROSITE" id="PS50977">
    <property type="entry name" value="HTH_TETR_2"/>
    <property type="match status" value="1"/>
</dbReference>
<evidence type="ECO:0000259" key="3">
    <source>
        <dbReference type="PROSITE" id="PS50977"/>
    </source>
</evidence>
<dbReference type="Pfam" id="PF00440">
    <property type="entry name" value="TetR_N"/>
    <property type="match status" value="1"/>
</dbReference>
<dbReference type="AlphaFoldDB" id="A0A3E3JZU9"/>
<dbReference type="PANTHER" id="PTHR43479:SF11">
    <property type="entry name" value="ACREF_ENVCD OPERON REPRESSOR-RELATED"/>
    <property type="match status" value="1"/>
</dbReference>
<dbReference type="GO" id="GO:0003677">
    <property type="term" value="F:DNA binding"/>
    <property type="evidence" value="ECO:0007669"/>
    <property type="project" value="UniProtKB-UniRule"/>
</dbReference>
<dbReference type="InterPro" id="IPR050624">
    <property type="entry name" value="HTH-type_Tx_Regulator"/>
</dbReference>
<dbReference type="OrthoDB" id="9780939at2"/>
<dbReference type="PRINTS" id="PR00455">
    <property type="entry name" value="HTHTETR"/>
</dbReference>
<dbReference type="Proteomes" id="UP000261080">
    <property type="component" value="Unassembled WGS sequence"/>
</dbReference>
<feature type="domain" description="HTH tetR-type" evidence="3">
    <location>
        <begin position="10"/>
        <end position="70"/>
    </location>
</feature>
<accession>A0A3E3JZU9</accession>
<evidence type="ECO:0000256" key="1">
    <source>
        <dbReference type="ARBA" id="ARBA00023125"/>
    </source>
</evidence>
<dbReference type="Gene3D" id="1.10.357.10">
    <property type="entry name" value="Tetracycline Repressor, domain 2"/>
    <property type="match status" value="1"/>
</dbReference>
<gene>
    <name evidence="4" type="ORF">DW016_12945</name>
</gene>
<name>A0A3E3JZU9_9FIRM</name>
<evidence type="ECO:0000313" key="4">
    <source>
        <dbReference type="EMBL" id="RGE85417.1"/>
    </source>
</evidence>
<dbReference type="SUPFAM" id="SSF46689">
    <property type="entry name" value="Homeodomain-like"/>
    <property type="match status" value="1"/>
</dbReference>
<proteinExistence type="predicted"/>
<reference evidence="4 5" key="1">
    <citation type="submission" date="2018-08" db="EMBL/GenBank/DDBJ databases">
        <title>A genome reference for cultivated species of the human gut microbiota.</title>
        <authorList>
            <person name="Zou Y."/>
            <person name="Xue W."/>
            <person name="Luo G."/>
        </authorList>
    </citation>
    <scope>NUCLEOTIDE SEQUENCE [LARGE SCALE GENOMIC DNA]</scope>
    <source>
        <strain evidence="4 5">AF37-2AT</strain>
    </source>
</reference>
<keyword evidence="1 2" id="KW-0238">DNA-binding</keyword>
<dbReference type="EMBL" id="QVLX01000008">
    <property type="protein sequence ID" value="RGE85417.1"/>
    <property type="molecule type" value="Genomic_DNA"/>
</dbReference>
<feature type="DNA-binding region" description="H-T-H motif" evidence="2">
    <location>
        <begin position="33"/>
        <end position="52"/>
    </location>
</feature>
<evidence type="ECO:0000313" key="5">
    <source>
        <dbReference type="Proteomes" id="UP000261080"/>
    </source>
</evidence>
<dbReference type="SUPFAM" id="SSF48498">
    <property type="entry name" value="Tetracyclin repressor-like, C-terminal domain"/>
    <property type="match status" value="1"/>
</dbReference>
<comment type="caution">
    <text evidence="4">The sequence shown here is derived from an EMBL/GenBank/DDBJ whole genome shotgun (WGS) entry which is preliminary data.</text>
</comment>